<name>A0A9X0QEY1_9BACT</name>
<evidence type="ECO:0000313" key="7">
    <source>
        <dbReference type="EMBL" id="MBB5329171.1"/>
    </source>
</evidence>
<gene>
    <name evidence="7" type="ORF">HDF14_002787</name>
</gene>
<evidence type="ECO:0000256" key="1">
    <source>
        <dbReference type="ARBA" id="ARBA00022553"/>
    </source>
</evidence>
<evidence type="ECO:0008006" key="9">
    <source>
        <dbReference type="Google" id="ProtNLM"/>
    </source>
</evidence>
<keyword evidence="8" id="KW-1185">Reference proteome</keyword>
<evidence type="ECO:0000256" key="3">
    <source>
        <dbReference type="ARBA" id="ARBA00022729"/>
    </source>
</evidence>
<dbReference type="CDD" id="cd16016">
    <property type="entry name" value="AP-SPAP"/>
    <property type="match status" value="1"/>
</dbReference>
<keyword evidence="2" id="KW-0479">Metal-binding</keyword>
<dbReference type="Pfam" id="PF01663">
    <property type="entry name" value="Phosphodiest"/>
    <property type="match status" value="1"/>
</dbReference>
<feature type="active site" description="Phosphothreonine intermediate" evidence="4">
    <location>
        <position position="81"/>
    </location>
</feature>
<dbReference type="PANTHER" id="PTHR10151">
    <property type="entry name" value="ECTONUCLEOTIDE PYROPHOSPHATASE/PHOSPHODIESTERASE"/>
    <property type="match status" value="1"/>
</dbReference>
<accession>A0A9X0QEY1</accession>
<dbReference type="SUPFAM" id="SSF53649">
    <property type="entry name" value="Alkaline phosphatase-like"/>
    <property type="match status" value="1"/>
</dbReference>
<evidence type="ECO:0000256" key="2">
    <source>
        <dbReference type="ARBA" id="ARBA00022723"/>
    </source>
</evidence>
<feature type="chain" id="PRO_5040952370" description="Alkaline phosphatase family protein" evidence="6">
    <location>
        <begin position="24"/>
        <end position="557"/>
    </location>
</feature>
<dbReference type="EMBL" id="JACHEB010000005">
    <property type="protein sequence ID" value="MBB5329171.1"/>
    <property type="molecule type" value="Genomic_DNA"/>
</dbReference>
<organism evidence="7 8">
    <name type="scientific">Tunturiibacter gelidiferens</name>
    <dbReference type="NCBI Taxonomy" id="3069689"/>
    <lineage>
        <taxon>Bacteria</taxon>
        <taxon>Pseudomonadati</taxon>
        <taxon>Acidobacteriota</taxon>
        <taxon>Terriglobia</taxon>
        <taxon>Terriglobales</taxon>
        <taxon>Acidobacteriaceae</taxon>
        <taxon>Tunturiibacter</taxon>
    </lineage>
</organism>
<feature type="binding site" evidence="5">
    <location>
        <position position="102"/>
    </location>
    <ligand>
        <name>substrate</name>
    </ligand>
</feature>
<feature type="signal peptide" evidence="6">
    <location>
        <begin position="1"/>
        <end position="23"/>
    </location>
</feature>
<dbReference type="GO" id="GO:0046872">
    <property type="term" value="F:metal ion binding"/>
    <property type="evidence" value="ECO:0007669"/>
    <property type="project" value="UniProtKB-KW"/>
</dbReference>
<dbReference type="Gene3D" id="3.40.720.10">
    <property type="entry name" value="Alkaline Phosphatase, subunit A"/>
    <property type="match status" value="2"/>
</dbReference>
<evidence type="ECO:0000313" key="8">
    <source>
        <dbReference type="Proteomes" id="UP000535182"/>
    </source>
</evidence>
<evidence type="ECO:0000256" key="6">
    <source>
        <dbReference type="SAM" id="SignalP"/>
    </source>
</evidence>
<reference evidence="7 8" key="1">
    <citation type="submission" date="2020-08" db="EMBL/GenBank/DDBJ databases">
        <title>Genomic Encyclopedia of Type Strains, Phase IV (KMG-V): Genome sequencing to study the core and pangenomes of soil and plant-associated prokaryotes.</title>
        <authorList>
            <person name="Whitman W."/>
        </authorList>
    </citation>
    <scope>NUCLEOTIDE SEQUENCE [LARGE SCALE GENOMIC DNA]</scope>
    <source>
        <strain evidence="7 8">X5P2</strain>
    </source>
</reference>
<evidence type="ECO:0000256" key="5">
    <source>
        <dbReference type="PIRSR" id="PIRSR031924-51"/>
    </source>
</evidence>
<feature type="binding site" evidence="5">
    <location>
        <begin position="169"/>
        <end position="171"/>
    </location>
    <ligand>
        <name>substrate</name>
    </ligand>
</feature>
<protein>
    <recommendedName>
        <fullName evidence="9">Alkaline phosphatase family protein</fullName>
    </recommendedName>
</protein>
<dbReference type="AlphaFoldDB" id="A0A9X0QEY1"/>
<comment type="caution">
    <text evidence="7">The sequence shown here is derived from an EMBL/GenBank/DDBJ whole genome shotgun (WGS) entry which is preliminary data.</text>
</comment>
<dbReference type="PIRSF" id="PIRSF031924">
    <property type="entry name" value="Pi-irrepressible_AP"/>
    <property type="match status" value="1"/>
</dbReference>
<dbReference type="RefSeq" id="WP_183977368.1">
    <property type="nucleotide sequence ID" value="NZ_JACHEB010000005.1"/>
</dbReference>
<sequence length="557" mass="61739">MKKLYGLFISLALLSVCAPIASADAYDARPKLVIILVFDQFRGDYLDRYRAEFKEKNGWNLFLKQGAHFTDCYYDYANLVTAAGHATIGTGAYTDAHQIPLNEWYERSADGTLHQVSSVADDRYKLVGAPANTKDLTGASAHREMATTLGDELVLATQGRSRVYGVSMKDRAAILTSGHATNGAFWVDHDTGQWVTSTYWMKDLPQWAKDFNSGNHSLEARVKSRVPQGSFYEMVGRSSASVQYQLDFAQTLIDAEKLGKNPAGVTDMITISISSTDINGHAFGPDDPSQEALIVQSDALLNAFFTHLDQTIGLRNVLVAVSGDHGVATSQKAGDAYRMPVLDFPPESFTKPLEAMLEQRYPLKGKGPYILLMDNPYLLLNREAFEAVGVSEEAAEDTTANMLQQVFAKFTDVKDAESHRDPPVLTHVYTSKQMREGRLPDTQYSRLIAHSYSPNVGWALHINFGPYQFPWKGSGTTHFTANNYDRHVPLEFFGEPFVPGTYHTMVAPVDIAATFASLLRINRPSAAVGRPLTEALKPEELGSTWVIHPKEREQVRP</sequence>
<evidence type="ECO:0000256" key="4">
    <source>
        <dbReference type="PIRSR" id="PIRSR031924-50"/>
    </source>
</evidence>
<dbReference type="InterPro" id="IPR002591">
    <property type="entry name" value="Phosphodiest/P_Trfase"/>
</dbReference>
<keyword evidence="3 6" id="KW-0732">Signal</keyword>
<keyword evidence="1 4" id="KW-0597">Phosphoprotein</keyword>
<dbReference type="Proteomes" id="UP000535182">
    <property type="component" value="Unassembled WGS sequence"/>
</dbReference>
<dbReference type="GO" id="GO:0004035">
    <property type="term" value="F:alkaline phosphatase activity"/>
    <property type="evidence" value="ECO:0007669"/>
    <property type="project" value="InterPro"/>
</dbReference>
<proteinExistence type="predicted"/>
<dbReference type="InterPro" id="IPR017850">
    <property type="entry name" value="Alkaline_phosphatase_core_sf"/>
</dbReference>
<dbReference type="InterPro" id="IPR026263">
    <property type="entry name" value="Alkaline_phosphatase_prok"/>
</dbReference>
<dbReference type="PANTHER" id="PTHR10151:SF120">
    <property type="entry name" value="BIS(5'-ADENOSYL)-TRIPHOSPHATASE"/>
    <property type="match status" value="1"/>
</dbReference>